<keyword evidence="2" id="KW-1185">Reference proteome</keyword>
<organism evidence="1 2">
    <name type="scientific">Psophocarpus tetragonolobus</name>
    <name type="common">Winged bean</name>
    <name type="synonym">Dolichos tetragonolobus</name>
    <dbReference type="NCBI Taxonomy" id="3891"/>
    <lineage>
        <taxon>Eukaryota</taxon>
        <taxon>Viridiplantae</taxon>
        <taxon>Streptophyta</taxon>
        <taxon>Embryophyta</taxon>
        <taxon>Tracheophyta</taxon>
        <taxon>Spermatophyta</taxon>
        <taxon>Magnoliopsida</taxon>
        <taxon>eudicotyledons</taxon>
        <taxon>Gunneridae</taxon>
        <taxon>Pentapetalae</taxon>
        <taxon>rosids</taxon>
        <taxon>fabids</taxon>
        <taxon>Fabales</taxon>
        <taxon>Fabaceae</taxon>
        <taxon>Papilionoideae</taxon>
        <taxon>50 kb inversion clade</taxon>
        <taxon>NPAAA clade</taxon>
        <taxon>indigoferoid/millettioid clade</taxon>
        <taxon>Phaseoleae</taxon>
        <taxon>Psophocarpus</taxon>
    </lineage>
</organism>
<gene>
    <name evidence="1" type="ORF">VNO78_08045</name>
</gene>
<dbReference type="EMBL" id="JAYMYS010000002">
    <property type="protein sequence ID" value="KAK7406421.1"/>
    <property type="molecule type" value="Genomic_DNA"/>
</dbReference>
<protein>
    <submittedName>
        <fullName evidence="1">Uncharacterized protein</fullName>
    </submittedName>
</protein>
<evidence type="ECO:0000313" key="2">
    <source>
        <dbReference type="Proteomes" id="UP001386955"/>
    </source>
</evidence>
<comment type="caution">
    <text evidence="1">The sequence shown here is derived from an EMBL/GenBank/DDBJ whole genome shotgun (WGS) entry which is preliminary data.</text>
</comment>
<dbReference type="AlphaFoldDB" id="A0AAN9SUF8"/>
<proteinExistence type="predicted"/>
<accession>A0AAN9SUF8</accession>
<dbReference type="Proteomes" id="UP001386955">
    <property type="component" value="Unassembled WGS sequence"/>
</dbReference>
<reference evidence="1 2" key="1">
    <citation type="submission" date="2024-01" db="EMBL/GenBank/DDBJ databases">
        <title>The genomes of 5 underutilized Papilionoideae crops provide insights into root nodulation and disease resistanc.</title>
        <authorList>
            <person name="Jiang F."/>
        </authorList>
    </citation>
    <scope>NUCLEOTIDE SEQUENCE [LARGE SCALE GENOMIC DNA]</scope>
    <source>
        <strain evidence="1">DUOXIRENSHENG_FW03</strain>
        <tissue evidence="1">Leaves</tissue>
    </source>
</reference>
<evidence type="ECO:0000313" key="1">
    <source>
        <dbReference type="EMBL" id="KAK7406421.1"/>
    </source>
</evidence>
<sequence>MNFLKCEGWVSWREREGHRSGAEVDAYKVRAWRSPIWESADVAVEEVARGGRVSFGLWAAYRKMRAEISAWLLMRKGDNFGVATVEEGTEIRDLCFALACAFVIWEKLDNH</sequence>
<name>A0AAN9SUF8_PSOTE</name>